<evidence type="ECO:0000259" key="11">
    <source>
        <dbReference type="PROSITE" id="PS50198"/>
    </source>
</evidence>
<evidence type="ECO:0000256" key="4">
    <source>
        <dbReference type="ARBA" id="ARBA00023110"/>
    </source>
</evidence>
<evidence type="ECO:0000313" key="13">
    <source>
        <dbReference type="Proteomes" id="UP000443843"/>
    </source>
</evidence>
<evidence type="ECO:0000256" key="1">
    <source>
        <dbReference type="ARBA" id="ARBA00018370"/>
    </source>
</evidence>
<keyword evidence="2 10" id="KW-0732">Signal</keyword>
<keyword evidence="4 9" id="KW-0697">Rotamase</keyword>
<keyword evidence="13" id="KW-1185">Reference proteome</keyword>
<dbReference type="SUPFAM" id="SSF54534">
    <property type="entry name" value="FKBP-like"/>
    <property type="match status" value="1"/>
</dbReference>
<gene>
    <name evidence="12" type="ORF">GLS40_04895</name>
</gene>
<dbReference type="EMBL" id="WNXQ01000002">
    <property type="protein sequence ID" value="MWB77355.1"/>
    <property type="molecule type" value="Genomic_DNA"/>
</dbReference>
<dbReference type="InterPro" id="IPR015391">
    <property type="entry name" value="SurA_N"/>
</dbReference>
<dbReference type="Gene3D" id="3.10.50.40">
    <property type="match status" value="1"/>
</dbReference>
<evidence type="ECO:0000256" key="10">
    <source>
        <dbReference type="SAM" id="SignalP"/>
    </source>
</evidence>
<evidence type="ECO:0000256" key="5">
    <source>
        <dbReference type="ARBA" id="ARBA00023186"/>
    </source>
</evidence>
<dbReference type="PROSITE" id="PS50198">
    <property type="entry name" value="PPIC_PPIASE_2"/>
    <property type="match status" value="1"/>
</dbReference>
<dbReference type="Pfam" id="PF00639">
    <property type="entry name" value="Rotamase"/>
    <property type="match status" value="1"/>
</dbReference>
<dbReference type="InterPro" id="IPR046357">
    <property type="entry name" value="PPIase_dom_sf"/>
</dbReference>
<comment type="caution">
    <text evidence="12">The sequence shown here is derived from an EMBL/GenBank/DDBJ whole genome shotgun (WGS) entry which is preliminary data.</text>
</comment>
<keyword evidence="3" id="KW-0574">Periplasm</keyword>
<dbReference type="InterPro" id="IPR050280">
    <property type="entry name" value="OMP_Chaperone_SurA"/>
</dbReference>
<sequence>MTRFPAAKLCLAVLMTLATLLPMASPAAAQGLFAPVAKVNDRVVTRYELDQRATMLRLLRTPGNVEKLALEQLIDDRLKLDAAAQFKITASDEDVRAGMEEFAQRANLDADQFIAALGQNGVSEQTFRDFVRPGLMWRELVRGRFGARVNISDDEIDKAIANSGGTGASSLRVLLSEIFIPAPQGQEAQAQALADELSQITSFDGFARAAREYSAAPTGAAGGRINWMQVSNLPPALRPVILGLKPGEVTPPLPVQGAIALFQLRAIEEGPYSAPDVTEIEYAAYYIAGGRSPEALARAAKVRAQVDTCNDLYGIAKGQPESVLERGSKKPGEIPQDIAIELAKLDANEVSTALTRSNGQTLVFLMLCNRKTASSAGDQNRRDVLTRLQNERIGRYAETYLSQLRSEAQIEIY</sequence>
<evidence type="ECO:0000256" key="2">
    <source>
        <dbReference type="ARBA" id="ARBA00022729"/>
    </source>
</evidence>
<organism evidence="12 13">
    <name type="scientific">Pseudooceanicola pacificus</name>
    <dbReference type="NCBI Taxonomy" id="2676438"/>
    <lineage>
        <taxon>Bacteria</taxon>
        <taxon>Pseudomonadati</taxon>
        <taxon>Pseudomonadota</taxon>
        <taxon>Alphaproteobacteria</taxon>
        <taxon>Rhodobacterales</taxon>
        <taxon>Paracoccaceae</taxon>
        <taxon>Pseudooceanicola</taxon>
    </lineage>
</organism>
<dbReference type="Proteomes" id="UP000443843">
    <property type="component" value="Unassembled WGS sequence"/>
</dbReference>
<dbReference type="InterPro" id="IPR027304">
    <property type="entry name" value="Trigger_fact/SurA_dom_sf"/>
</dbReference>
<keyword evidence="6 9" id="KW-0413">Isomerase</keyword>
<feature type="domain" description="PpiC" evidence="11">
    <location>
        <begin position="170"/>
        <end position="266"/>
    </location>
</feature>
<feature type="signal peptide" evidence="10">
    <location>
        <begin position="1"/>
        <end position="29"/>
    </location>
</feature>
<protein>
    <recommendedName>
        <fullName evidence="1">Parvulin-like PPIase</fullName>
    </recommendedName>
    <alternativeName>
        <fullName evidence="7">Peptidyl-prolyl cis-trans isomerase plp</fullName>
    </alternativeName>
    <alternativeName>
        <fullName evidence="8">Rotamase plp</fullName>
    </alternativeName>
</protein>
<dbReference type="RefSeq" id="WP_160381615.1">
    <property type="nucleotide sequence ID" value="NZ_WNXQ01000002.1"/>
</dbReference>
<feature type="chain" id="PRO_5032928897" description="Parvulin-like PPIase" evidence="10">
    <location>
        <begin position="30"/>
        <end position="413"/>
    </location>
</feature>
<dbReference type="InterPro" id="IPR000297">
    <property type="entry name" value="PPIase_PpiC"/>
</dbReference>
<evidence type="ECO:0000256" key="6">
    <source>
        <dbReference type="ARBA" id="ARBA00023235"/>
    </source>
</evidence>
<dbReference type="GO" id="GO:0003755">
    <property type="term" value="F:peptidyl-prolyl cis-trans isomerase activity"/>
    <property type="evidence" value="ECO:0007669"/>
    <property type="project" value="UniProtKB-KW"/>
</dbReference>
<name>A0A844W2P0_9RHOB</name>
<evidence type="ECO:0000256" key="3">
    <source>
        <dbReference type="ARBA" id="ARBA00022764"/>
    </source>
</evidence>
<dbReference type="PANTHER" id="PTHR47637:SF1">
    <property type="entry name" value="CHAPERONE SURA"/>
    <property type="match status" value="1"/>
</dbReference>
<evidence type="ECO:0000256" key="7">
    <source>
        <dbReference type="ARBA" id="ARBA00030642"/>
    </source>
</evidence>
<dbReference type="Pfam" id="PF09312">
    <property type="entry name" value="SurA_N"/>
    <property type="match status" value="1"/>
</dbReference>
<dbReference type="PANTHER" id="PTHR47637">
    <property type="entry name" value="CHAPERONE SURA"/>
    <property type="match status" value="1"/>
</dbReference>
<dbReference type="AlphaFoldDB" id="A0A844W2P0"/>
<evidence type="ECO:0000256" key="8">
    <source>
        <dbReference type="ARBA" id="ARBA00031484"/>
    </source>
</evidence>
<evidence type="ECO:0000313" key="12">
    <source>
        <dbReference type="EMBL" id="MWB77355.1"/>
    </source>
</evidence>
<accession>A0A844W2P0</accession>
<proteinExistence type="predicted"/>
<dbReference type="Gene3D" id="1.10.4030.10">
    <property type="entry name" value="Porin chaperone SurA, peptide-binding domain"/>
    <property type="match status" value="1"/>
</dbReference>
<reference evidence="12 13" key="1">
    <citation type="submission" date="2019-11" db="EMBL/GenBank/DDBJ databases">
        <title>Pseudooceanicola pacifica sp. nov., isolated from deep-sea sediment of the Pacific Ocean.</title>
        <authorList>
            <person name="Lyu L."/>
        </authorList>
    </citation>
    <scope>NUCLEOTIDE SEQUENCE [LARGE SCALE GENOMIC DNA]</scope>
    <source>
        <strain evidence="12 13">216_PA32_1</strain>
    </source>
</reference>
<dbReference type="SUPFAM" id="SSF109998">
    <property type="entry name" value="Triger factor/SurA peptide-binding domain-like"/>
    <property type="match status" value="1"/>
</dbReference>
<evidence type="ECO:0000256" key="9">
    <source>
        <dbReference type="PROSITE-ProRule" id="PRU00278"/>
    </source>
</evidence>
<keyword evidence="5" id="KW-0143">Chaperone</keyword>